<dbReference type="EMBL" id="CP040639">
    <property type="protein sequence ID" value="QCW05282.1"/>
    <property type="molecule type" value="Genomic_DNA"/>
</dbReference>
<dbReference type="GO" id="GO:0016987">
    <property type="term" value="F:sigma factor activity"/>
    <property type="evidence" value="ECO:0007669"/>
    <property type="project" value="InterPro"/>
</dbReference>
<geneLocation type="plasmid" evidence="3">
    <name>pnpa70</name>
</geneLocation>
<dbReference type="SUPFAM" id="SSF88659">
    <property type="entry name" value="Sigma3 and sigma4 domains of RNA polymerase sigma factors"/>
    <property type="match status" value="1"/>
</dbReference>
<accession>A0A4P9TM47</accession>
<dbReference type="KEGG" id="npl:FGF80_18745"/>
<proteinExistence type="predicted"/>
<dbReference type="AlphaFoldDB" id="A0A4P9TM47"/>
<keyword evidence="3" id="KW-1185">Reference proteome</keyword>
<dbReference type="PROSITE" id="PS50114">
    <property type="entry name" value="GATA_ZN_FINGER_2"/>
    <property type="match status" value="1"/>
</dbReference>
<dbReference type="RefSeq" id="WP_138655739.1">
    <property type="nucleotide sequence ID" value="NZ_CP040639.1"/>
</dbReference>
<evidence type="ECO:0000313" key="2">
    <source>
        <dbReference type="EMBL" id="QCW05282.1"/>
    </source>
</evidence>
<evidence type="ECO:0000313" key="3">
    <source>
        <dbReference type="Proteomes" id="UP000307562"/>
    </source>
</evidence>
<dbReference type="InterPro" id="IPR013249">
    <property type="entry name" value="RNA_pol_sigma70_r4_t2"/>
</dbReference>
<feature type="domain" description="GATA-type" evidence="1">
    <location>
        <begin position="80"/>
        <end position="105"/>
    </location>
</feature>
<dbReference type="Proteomes" id="UP000307562">
    <property type="component" value="Plasmid pNPA70"/>
</dbReference>
<reference evidence="3" key="1">
    <citation type="submission" date="2019-05" db="EMBL/GenBank/DDBJ databases">
        <title>Complete Genome Sequence and Methylation Pattern of the Halophilic Archaeon Natrinema pallidum BOL6-1.</title>
        <authorList>
            <person name="DasSarma P."/>
            <person name="DasSarma B.P."/>
            <person name="DasSarma S.L."/>
            <person name="Martinez F.L."/>
            <person name="Guzman D."/>
            <person name="Roberts R.J."/>
            <person name="DasSarma S."/>
        </authorList>
    </citation>
    <scope>NUCLEOTIDE SEQUENCE [LARGE SCALE GENOMIC DNA]</scope>
    <source>
        <strain evidence="3">BOL6-1</strain>
        <plasmid evidence="3">pnpa70</plasmid>
    </source>
</reference>
<dbReference type="InterPro" id="IPR036388">
    <property type="entry name" value="WH-like_DNA-bd_sf"/>
</dbReference>
<keyword evidence="2" id="KW-0614">Plasmid</keyword>
<evidence type="ECO:0000259" key="1">
    <source>
        <dbReference type="PROSITE" id="PS50114"/>
    </source>
</evidence>
<dbReference type="Pfam" id="PF08281">
    <property type="entry name" value="Sigma70_r4_2"/>
    <property type="match status" value="1"/>
</dbReference>
<dbReference type="GO" id="GO:0006352">
    <property type="term" value="P:DNA-templated transcription initiation"/>
    <property type="evidence" value="ECO:0007669"/>
    <property type="project" value="InterPro"/>
</dbReference>
<dbReference type="GO" id="GO:0043565">
    <property type="term" value="F:sequence-specific DNA binding"/>
    <property type="evidence" value="ECO:0007669"/>
    <property type="project" value="InterPro"/>
</dbReference>
<sequence length="122" mass="12978">MNSDDAISQLVDAGLLTDRQAEAYVLRAVEGVPREAAAESMGISPNTLDNTLARAREKVRKAQATAEAVEVIRSPDIPEKCSECGHGLGQTWSRDSDGYPICIDCAGIDPAEATENISESDT</sequence>
<gene>
    <name evidence="2" type="ORF">FGF80_18745</name>
</gene>
<protein>
    <submittedName>
        <fullName evidence="2">DUF134 domain-containing protein</fullName>
    </submittedName>
</protein>
<dbReference type="GeneID" id="96158179"/>
<name>A0A4P9TM47_9EURY</name>
<dbReference type="InterPro" id="IPR000679">
    <property type="entry name" value="Znf_GATA"/>
</dbReference>
<organism evidence="2 3">
    <name type="scientific">Natrinema pallidum</name>
    <dbReference type="NCBI Taxonomy" id="69527"/>
    <lineage>
        <taxon>Archaea</taxon>
        <taxon>Methanobacteriati</taxon>
        <taxon>Methanobacteriota</taxon>
        <taxon>Stenosarchaea group</taxon>
        <taxon>Halobacteria</taxon>
        <taxon>Halobacteriales</taxon>
        <taxon>Natrialbaceae</taxon>
        <taxon>Natrinema</taxon>
    </lineage>
</organism>
<dbReference type="Gene3D" id="1.10.10.10">
    <property type="entry name" value="Winged helix-like DNA-binding domain superfamily/Winged helix DNA-binding domain"/>
    <property type="match status" value="1"/>
</dbReference>
<dbReference type="InterPro" id="IPR013324">
    <property type="entry name" value="RNA_pol_sigma_r3/r4-like"/>
</dbReference>